<evidence type="ECO:0000256" key="5">
    <source>
        <dbReference type="SAM" id="Phobius"/>
    </source>
</evidence>
<evidence type="ECO:0000256" key="4">
    <source>
        <dbReference type="ARBA" id="ARBA00023136"/>
    </source>
</evidence>
<comment type="caution">
    <text evidence="6">The sequence shown here is derived from an EMBL/GenBank/DDBJ whole genome shotgun (WGS) entry which is preliminary data.</text>
</comment>
<gene>
    <name evidence="6" type="ORF">JKP88DRAFT_153784</name>
</gene>
<evidence type="ECO:0000313" key="7">
    <source>
        <dbReference type="Proteomes" id="UP000664859"/>
    </source>
</evidence>
<dbReference type="InterPro" id="IPR019184">
    <property type="entry name" value="Uncharacterised_TM-17"/>
</dbReference>
<proteinExistence type="predicted"/>
<feature type="transmembrane region" description="Helical" evidence="5">
    <location>
        <begin position="112"/>
        <end position="137"/>
    </location>
</feature>
<dbReference type="Proteomes" id="UP000664859">
    <property type="component" value="Unassembled WGS sequence"/>
</dbReference>
<dbReference type="GO" id="GO:0016020">
    <property type="term" value="C:membrane"/>
    <property type="evidence" value="ECO:0007669"/>
    <property type="project" value="UniProtKB-SubCell"/>
</dbReference>
<accession>A0A836CA77</accession>
<feature type="transmembrane region" description="Helical" evidence="5">
    <location>
        <begin position="81"/>
        <end position="100"/>
    </location>
</feature>
<comment type="subcellular location">
    <subcellularLocation>
        <location evidence="1">Membrane</location>
        <topology evidence="1">Multi-pass membrane protein</topology>
    </subcellularLocation>
</comment>
<organism evidence="6 7">
    <name type="scientific">Tribonema minus</name>
    <dbReference type="NCBI Taxonomy" id="303371"/>
    <lineage>
        <taxon>Eukaryota</taxon>
        <taxon>Sar</taxon>
        <taxon>Stramenopiles</taxon>
        <taxon>Ochrophyta</taxon>
        <taxon>PX clade</taxon>
        <taxon>Xanthophyceae</taxon>
        <taxon>Tribonematales</taxon>
        <taxon>Tribonemataceae</taxon>
        <taxon>Tribonema</taxon>
    </lineage>
</organism>
<feature type="transmembrane region" description="Helical" evidence="5">
    <location>
        <begin position="47"/>
        <end position="69"/>
    </location>
</feature>
<evidence type="ECO:0008006" key="8">
    <source>
        <dbReference type="Google" id="ProtNLM"/>
    </source>
</evidence>
<protein>
    <recommendedName>
        <fullName evidence="8">Transmembrane protein 17</fullName>
    </recommendedName>
</protein>
<dbReference type="AlphaFoldDB" id="A0A836CA77"/>
<sequence>RYQSETSSSLPAQVLMYFNVMFSIIYFIMEGSLVIMKMSQYVFDSPLQRIVCAPAFMIWALVEVFRLYFGYSGNIEEMVPQMTAFVLMTVFPQSLVVLYLTTFQEFVFPADAAMGGTMLALLAAETVAGAGAVRSIARKRTAQFHRMVQTE</sequence>
<evidence type="ECO:0000313" key="6">
    <source>
        <dbReference type="EMBL" id="KAG5178840.1"/>
    </source>
</evidence>
<dbReference type="GO" id="GO:1905515">
    <property type="term" value="P:non-motile cilium assembly"/>
    <property type="evidence" value="ECO:0007669"/>
    <property type="project" value="TreeGrafter"/>
</dbReference>
<dbReference type="Pfam" id="PF09799">
    <property type="entry name" value="Transmemb_17"/>
    <property type="match status" value="1"/>
</dbReference>
<keyword evidence="3 5" id="KW-1133">Transmembrane helix</keyword>
<evidence type="ECO:0000256" key="2">
    <source>
        <dbReference type="ARBA" id="ARBA00022692"/>
    </source>
</evidence>
<name>A0A836CA77_9STRA</name>
<reference evidence="6" key="1">
    <citation type="submission" date="2021-02" db="EMBL/GenBank/DDBJ databases">
        <title>First Annotated Genome of the Yellow-green Alga Tribonema minus.</title>
        <authorList>
            <person name="Mahan K.M."/>
        </authorList>
    </citation>
    <scope>NUCLEOTIDE SEQUENCE</scope>
    <source>
        <strain evidence="6">UTEX B ZZ1240</strain>
    </source>
</reference>
<keyword evidence="4 5" id="KW-0472">Membrane</keyword>
<feature type="non-terminal residue" evidence="6">
    <location>
        <position position="151"/>
    </location>
</feature>
<dbReference type="PANTHER" id="PTHR13531">
    <property type="entry name" value="GEO07735P1-RELATED-RELATED"/>
    <property type="match status" value="1"/>
</dbReference>
<dbReference type="GO" id="GO:0035869">
    <property type="term" value="C:ciliary transition zone"/>
    <property type="evidence" value="ECO:0007669"/>
    <property type="project" value="TreeGrafter"/>
</dbReference>
<evidence type="ECO:0000256" key="3">
    <source>
        <dbReference type="ARBA" id="ARBA00022989"/>
    </source>
</evidence>
<keyword evidence="2 5" id="KW-0812">Transmembrane</keyword>
<keyword evidence="7" id="KW-1185">Reference proteome</keyword>
<dbReference type="PANTHER" id="PTHR13531:SF6">
    <property type="entry name" value="TMEM (HUMAN TRANSMEMBRANE PROTEIN) HOMOLOG"/>
    <property type="match status" value="1"/>
</dbReference>
<evidence type="ECO:0000256" key="1">
    <source>
        <dbReference type="ARBA" id="ARBA00004141"/>
    </source>
</evidence>
<dbReference type="EMBL" id="JAFCMP010000512">
    <property type="protein sequence ID" value="KAG5178840.1"/>
    <property type="molecule type" value="Genomic_DNA"/>
</dbReference>
<dbReference type="OrthoDB" id="311720at2759"/>
<feature type="transmembrane region" description="Helical" evidence="5">
    <location>
        <begin position="12"/>
        <end position="35"/>
    </location>
</feature>
<feature type="non-terminal residue" evidence="6">
    <location>
        <position position="1"/>
    </location>
</feature>